<accession>B9RP96</accession>
<keyword evidence="3" id="KW-1185">Reference proteome</keyword>
<organism evidence="2 3">
    <name type="scientific">Ricinus communis</name>
    <name type="common">Castor bean</name>
    <dbReference type="NCBI Taxonomy" id="3988"/>
    <lineage>
        <taxon>Eukaryota</taxon>
        <taxon>Viridiplantae</taxon>
        <taxon>Streptophyta</taxon>
        <taxon>Embryophyta</taxon>
        <taxon>Tracheophyta</taxon>
        <taxon>Spermatophyta</taxon>
        <taxon>Magnoliopsida</taxon>
        <taxon>eudicotyledons</taxon>
        <taxon>Gunneridae</taxon>
        <taxon>Pentapetalae</taxon>
        <taxon>rosids</taxon>
        <taxon>fabids</taxon>
        <taxon>Malpighiales</taxon>
        <taxon>Euphorbiaceae</taxon>
        <taxon>Acalyphoideae</taxon>
        <taxon>Acalypheae</taxon>
        <taxon>Ricinus</taxon>
    </lineage>
</organism>
<evidence type="ECO:0000313" key="3">
    <source>
        <dbReference type="Proteomes" id="UP000008311"/>
    </source>
</evidence>
<evidence type="ECO:0000313" key="2">
    <source>
        <dbReference type="EMBL" id="EEF47014.1"/>
    </source>
</evidence>
<protein>
    <submittedName>
        <fullName evidence="2">Uncharacterized protein</fullName>
    </submittedName>
</protein>
<sequence length="112" mass="12697">MRENFAMELSIILVSLDQHLDLPRDQMSSTTETKREHSTPNSPRTREYAVTGAGLLEATERTRVRLILQKLPHSHQPIGSQVDRAGANKKARWDQISQWSGGEKDILSILHI</sequence>
<dbReference type="AlphaFoldDB" id="B9RP96"/>
<feature type="region of interest" description="Disordered" evidence="1">
    <location>
        <begin position="23"/>
        <end position="47"/>
    </location>
</feature>
<proteinExistence type="predicted"/>
<evidence type="ECO:0000256" key="1">
    <source>
        <dbReference type="SAM" id="MobiDB-lite"/>
    </source>
</evidence>
<name>B9RP96_RICCO</name>
<gene>
    <name evidence="2" type="ORF">RCOM_0925520</name>
</gene>
<dbReference type="Proteomes" id="UP000008311">
    <property type="component" value="Unassembled WGS sequence"/>
</dbReference>
<dbReference type="InParanoid" id="B9RP96"/>
<dbReference type="EMBL" id="EQ973791">
    <property type="protein sequence ID" value="EEF47014.1"/>
    <property type="molecule type" value="Genomic_DNA"/>
</dbReference>
<reference evidence="3" key="1">
    <citation type="journal article" date="2010" name="Nat. Biotechnol.">
        <title>Draft genome sequence of the oilseed species Ricinus communis.</title>
        <authorList>
            <person name="Chan A.P."/>
            <person name="Crabtree J."/>
            <person name="Zhao Q."/>
            <person name="Lorenzi H."/>
            <person name="Orvis J."/>
            <person name="Puiu D."/>
            <person name="Melake-Berhan A."/>
            <person name="Jones K.M."/>
            <person name="Redman J."/>
            <person name="Chen G."/>
            <person name="Cahoon E.B."/>
            <person name="Gedil M."/>
            <person name="Stanke M."/>
            <person name="Haas B.J."/>
            <person name="Wortman J.R."/>
            <person name="Fraser-Liggett C.M."/>
            <person name="Ravel J."/>
            <person name="Rabinowicz P.D."/>
        </authorList>
    </citation>
    <scope>NUCLEOTIDE SEQUENCE [LARGE SCALE GENOMIC DNA]</scope>
    <source>
        <strain evidence="3">cv. Hale</strain>
    </source>
</reference>